<evidence type="ECO:0000256" key="9">
    <source>
        <dbReference type="HAMAP-Rule" id="MF_00161"/>
    </source>
</evidence>
<keyword evidence="13" id="KW-1185">Reference proteome</keyword>
<feature type="region of interest" description="Disordered" evidence="11">
    <location>
        <begin position="166"/>
        <end position="207"/>
    </location>
</feature>
<reference evidence="12 13" key="1">
    <citation type="submission" date="2018-07" db="EMBL/GenBank/DDBJ databases">
        <title>Complete genome sequencing of Ornithinimicrobium sp. AMA3305.</title>
        <authorList>
            <person name="Bae J.-W."/>
        </authorList>
    </citation>
    <scope>NUCLEOTIDE SEQUENCE [LARGE SCALE GENOMIC DNA]</scope>
    <source>
        <strain evidence="12 13">AMA3305</strain>
    </source>
</reference>
<proteinExistence type="inferred from homology"/>
<evidence type="ECO:0000256" key="11">
    <source>
        <dbReference type="SAM" id="MobiDB-lite"/>
    </source>
</evidence>
<comment type="subcellular location">
    <subcellularLocation>
        <location evidence="9">Cell membrane</location>
        <topology evidence="9">Multi-pass membrane protein</topology>
    </subcellularLocation>
</comment>
<evidence type="ECO:0000256" key="5">
    <source>
        <dbReference type="ARBA" id="ARBA00022750"/>
    </source>
</evidence>
<keyword evidence="7 9" id="KW-1133">Transmembrane helix</keyword>
<dbReference type="OrthoDB" id="4308908at2"/>
<keyword evidence="2 9" id="KW-1003">Cell membrane</keyword>
<evidence type="ECO:0000313" key="12">
    <source>
        <dbReference type="EMBL" id="AXH95640.1"/>
    </source>
</evidence>
<feature type="transmembrane region" description="Helical" evidence="9">
    <location>
        <begin position="140"/>
        <end position="160"/>
    </location>
</feature>
<gene>
    <name evidence="9 12" type="primary">lspA</name>
    <name evidence="12" type="ORF">DV701_05460</name>
</gene>
<evidence type="ECO:0000256" key="8">
    <source>
        <dbReference type="ARBA" id="ARBA00023136"/>
    </source>
</evidence>
<dbReference type="GO" id="GO:0005886">
    <property type="term" value="C:plasma membrane"/>
    <property type="evidence" value="ECO:0007669"/>
    <property type="project" value="UniProtKB-SubCell"/>
</dbReference>
<dbReference type="Proteomes" id="UP000253790">
    <property type="component" value="Chromosome"/>
</dbReference>
<comment type="pathway">
    <text evidence="9">Protein modification; lipoprotein biosynthesis (signal peptide cleavage).</text>
</comment>
<feature type="active site" evidence="9">
    <location>
        <position position="145"/>
    </location>
</feature>
<feature type="compositionally biased region" description="Basic and acidic residues" evidence="11">
    <location>
        <begin position="166"/>
        <end position="188"/>
    </location>
</feature>
<dbReference type="AlphaFoldDB" id="A0A345NKT2"/>
<feature type="active site" evidence="9">
    <location>
        <position position="131"/>
    </location>
</feature>
<comment type="similarity">
    <text evidence="1 9 10">Belongs to the peptidase A8 family.</text>
</comment>
<evidence type="ECO:0000256" key="1">
    <source>
        <dbReference type="ARBA" id="ARBA00006139"/>
    </source>
</evidence>
<dbReference type="EMBL" id="CP031229">
    <property type="protein sequence ID" value="AXH95640.1"/>
    <property type="molecule type" value="Genomic_DNA"/>
</dbReference>
<dbReference type="NCBIfam" id="TIGR00077">
    <property type="entry name" value="lspA"/>
    <property type="match status" value="1"/>
</dbReference>
<evidence type="ECO:0000256" key="6">
    <source>
        <dbReference type="ARBA" id="ARBA00022801"/>
    </source>
</evidence>
<evidence type="ECO:0000256" key="10">
    <source>
        <dbReference type="RuleBase" id="RU004181"/>
    </source>
</evidence>
<comment type="function">
    <text evidence="9">This protein specifically catalyzes the removal of signal peptides from prolipoproteins.</text>
</comment>
<feature type="transmembrane region" description="Helical" evidence="9">
    <location>
        <begin position="64"/>
        <end position="89"/>
    </location>
</feature>
<dbReference type="HAMAP" id="MF_00161">
    <property type="entry name" value="LspA"/>
    <property type="match status" value="1"/>
</dbReference>
<keyword evidence="3 9" id="KW-0645">Protease</keyword>
<dbReference type="GO" id="GO:0006508">
    <property type="term" value="P:proteolysis"/>
    <property type="evidence" value="ECO:0007669"/>
    <property type="project" value="UniProtKB-KW"/>
</dbReference>
<evidence type="ECO:0000256" key="7">
    <source>
        <dbReference type="ARBA" id="ARBA00022989"/>
    </source>
</evidence>
<evidence type="ECO:0000256" key="2">
    <source>
        <dbReference type="ARBA" id="ARBA00022475"/>
    </source>
</evidence>
<dbReference type="GO" id="GO:0004190">
    <property type="term" value="F:aspartic-type endopeptidase activity"/>
    <property type="evidence" value="ECO:0007669"/>
    <property type="project" value="UniProtKB-UniRule"/>
</dbReference>
<dbReference type="PANTHER" id="PTHR33695">
    <property type="entry name" value="LIPOPROTEIN SIGNAL PEPTIDASE"/>
    <property type="match status" value="1"/>
</dbReference>
<dbReference type="RefSeq" id="WP_114927405.1">
    <property type="nucleotide sequence ID" value="NZ_CP031229.1"/>
</dbReference>
<comment type="catalytic activity">
    <reaction evidence="9">
        <text>Release of signal peptides from bacterial membrane prolipoproteins. Hydrolyzes -Xaa-Yaa-Zaa-|-(S,diacylglyceryl)Cys-, in which Xaa is hydrophobic (preferably Leu), and Yaa (Ala or Ser) and Zaa (Gly or Ala) have small, neutral side chains.</text>
        <dbReference type="EC" id="3.4.23.36"/>
    </reaction>
</comment>
<comment type="caution">
    <text evidence="9">Lacks conserved residue(s) required for the propagation of feature annotation.</text>
</comment>
<dbReference type="UniPathway" id="UPA00665"/>
<keyword evidence="8 9" id="KW-0472">Membrane</keyword>
<evidence type="ECO:0000256" key="3">
    <source>
        <dbReference type="ARBA" id="ARBA00022670"/>
    </source>
</evidence>
<accession>A0A345NKT2</accession>
<dbReference type="KEGG" id="orn:DV701_05460"/>
<keyword evidence="5 9" id="KW-0064">Aspartyl protease</keyword>
<keyword evidence="6 9" id="KW-0378">Hydrolase</keyword>
<sequence>MQAEAGTTLTPRRRRTLVVLGIAAAWVLIDQLTKAWAERALADGEPVQVIGDLLRFHLTYNSGAAFSLGTGSTGILTMVATAIVLAVLWQAFKVRSLPWAIALGLLLGGALGNLVDRYFRAPAPGQGHVVDFLRLPNFPIFNVADIGVTSAAVLIALLALRGHLPDGSREGHRGEHREHDETGRESQAHRPGTGSVPHTASDQEHGR</sequence>
<dbReference type="PRINTS" id="PR00781">
    <property type="entry name" value="LIPOSIGPTASE"/>
</dbReference>
<dbReference type="Pfam" id="PF01252">
    <property type="entry name" value="Peptidase_A8"/>
    <property type="match status" value="1"/>
</dbReference>
<feature type="transmembrane region" description="Helical" evidence="9">
    <location>
        <begin position="96"/>
        <end position="115"/>
    </location>
</feature>
<dbReference type="InterPro" id="IPR001872">
    <property type="entry name" value="Peptidase_A8"/>
</dbReference>
<organism evidence="12 13">
    <name type="scientific">Ornithinimicrobium avium</name>
    <dbReference type="NCBI Taxonomy" id="2283195"/>
    <lineage>
        <taxon>Bacteria</taxon>
        <taxon>Bacillati</taxon>
        <taxon>Actinomycetota</taxon>
        <taxon>Actinomycetes</taxon>
        <taxon>Micrococcales</taxon>
        <taxon>Ornithinimicrobiaceae</taxon>
        <taxon>Ornithinimicrobium</taxon>
    </lineage>
</organism>
<protein>
    <recommendedName>
        <fullName evidence="9">Lipoprotein signal peptidase</fullName>
        <ecNumber evidence="9">3.4.23.36</ecNumber>
    </recommendedName>
    <alternativeName>
        <fullName evidence="9">Prolipoprotein signal peptidase</fullName>
    </alternativeName>
    <alternativeName>
        <fullName evidence="9">Signal peptidase II</fullName>
        <shortName evidence="9">SPase II</shortName>
    </alternativeName>
</protein>
<dbReference type="EC" id="3.4.23.36" evidence="9"/>
<evidence type="ECO:0000313" key="13">
    <source>
        <dbReference type="Proteomes" id="UP000253790"/>
    </source>
</evidence>
<keyword evidence="4 9" id="KW-0812">Transmembrane</keyword>
<dbReference type="PANTHER" id="PTHR33695:SF1">
    <property type="entry name" value="LIPOPROTEIN SIGNAL PEPTIDASE"/>
    <property type="match status" value="1"/>
</dbReference>
<evidence type="ECO:0000256" key="4">
    <source>
        <dbReference type="ARBA" id="ARBA00022692"/>
    </source>
</evidence>
<name>A0A345NKT2_9MICO</name>